<keyword evidence="5" id="KW-0479">Metal-binding</keyword>
<keyword evidence="4" id="KW-0963">Cytoplasm</keyword>
<dbReference type="Gene3D" id="2.60.40.60">
    <property type="entry name" value="Cadherins"/>
    <property type="match status" value="5"/>
</dbReference>
<dbReference type="Bgee" id="ENSXETG00000005046">
    <property type="expression patterns" value="Expressed in liver and 2 other cell types or tissues"/>
</dbReference>
<dbReference type="PROSITE" id="PS50268">
    <property type="entry name" value="CADHERIN_2"/>
    <property type="match status" value="4"/>
</dbReference>
<dbReference type="GO" id="GO:0000902">
    <property type="term" value="P:cell morphogenesis"/>
    <property type="evidence" value="ECO:0000318"/>
    <property type="project" value="GO_Central"/>
</dbReference>
<evidence type="ECO:0000313" key="20">
    <source>
        <dbReference type="Xenbase" id="XB-GENE-29081299"/>
    </source>
</evidence>
<reference evidence="19" key="3">
    <citation type="submission" date="2025-04" db="UniProtKB">
        <authorList>
            <consortium name="RefSeq"/>
        </authorList>
    </citation>
    <scope>IDENTIFICATION</scope>
    <source>
        <strain evidence="19">Nigerian</strain>
        <tissue evidence="19">Liver and blood</tissue>
    </source>
</reference>
<keyword evidence="14" id="KW-0812">Transmembrane</keyword>
<dbReference type="InterPro" id="IPR020894">
    <property type="entry name" value="Cadherin_CS"/>
</dbReference>
<dbReference type="AlphaFoldDB" id="F6XTC6"/>
<evidence type="ECO:0000256" key="10">
    <source>
        <dbReference type="ARBA" id="ARBA00023136"/>
    </source>
</evidence>
<keyword evidence="11" id="KW-0325">Glycoprotein</keyword>
<keyword evidence="3" id="KW-1003">Cell membrane</keyword>
<dbReference type="PANTHER" id="PTHR24027:SF433">
    <property type="entry name" value="CADHERIN 27-RELATED"/>
    <property type="match status" value="1"/>
</dbReference>
<evidence type="ECO:0000313" key="18">
    <source>
        <dbReference type="Proteomes" id="UP000008143"/>
    </source>
</evidence>
<dbReference type="OrthoDB" id="9045962at2759"/>
<dbReference type="GO" id="GO:0016339">
    <property type="term" value="P:calcium-dependent cell-cell adhesion via plasma membrane cell adhesion molecules"/>
    <property type="evidence" value="ECO:0000318"/>
    <property type="project" value="GO_Central"/>
</dbReference>
<dbReference type="GO" id="GO:0008013">
    <property type="term" value="F:beta-catenin binding"/>
    <property type="evidence" value="ECO:0000318"/>
    <property type="project" value="GO_Central"/>
</dbReference>
<dbReference type="GO" id="GO:0005912">
    <property type="term" value="C:adherens junction"/>
    <property type="evidence" value="ECO:0000318"/>
    <property type="project" value="GO_Central"/>
</dbReference>
<dbReference type="PANTHER" id="PTHR24027">
    <property type="entry name" value="CADHERIN-23"/>
    <property type="match status" value="1"/>
</dbReference>
<organism evidence="17">
    <name type="scientific">Xenopus tropicalis</name>
    <name type="common">Western clawed frog</name>
    <name type="synonym">Silurana tropicalis</name>
    <dbReference type="NCBI Taxonomy" id="8364"/>
    <lineage>
        <taxon>Eukaryota</taxon>
        <taxon>Metazoa</taxon>
        <taxon>Chordata</taxon>
        <taxon>Craniata</taxon>
        <taxon>Vertebrata</taxon>
        <taxon>Euteleostomi</taxon>
        <taxon>Amphibia</taxon>
        <taxon>Batrachia</taxon>
        <taxon>Anura</taxon>
        <taxon>Pipoidea</taxon>
        <taxon>Pipidae</taxon>
        <taxon>Xenopodinae</taxon>
        <taxon>Xenopus</taxon>
        <taxon>Silurana</taxon>
    </lineage>
</organism>
<feature type="signal peptide" evidence="15">
    <location>
        <begin position="1"/>
        <end position="23"/>
    </location>
</feature>
<dbReference type="GO" id="GO:0016342">
    <property type="term" value="C:catenin complex"/>
    <property type="evidence" value="ECO:0000318"/>
    <property type="project" value="GO_Central"/>
</dbReference>
<dbReference type="Xenbase" id="XB-GENE-29081299">
    <property type="gene designation" value="LOC100492690"/>
</dbReference>
<evidence type="ECO:0000256" key="9">
    <source>
        <dbReference type="ARBA" id="ARBA00022889"/>
    </source>
</evidence>
<dbReference type="KEGG" id="xtr:100492690"/>
<dbReference type="FunFam" id="4.10.900.10:FF:000022">
    <property type="entry name" value="Cadherin 26"/>
    <property type="match status" value="1"/>
</dbReference>
<evidence type="ECO:0000256" key="14">
    <source>
        <dbReference type="SAM" id="Phobius"/>
    </source>
</evidence>
<dbReference type="InterPro" id="IPR039808">
    <property type="entry name" value="Cadherin"/>
</dbReference>
<dbReference type="FunFam" id="2.60.40.60:FF:000265">
    <property type="entry name" value="Cadherin 12"/>
    <property type="match status" value="1"/>
</dbReference>
<dbReference type="GeneID" id="100492690"/>
<dbReference type="Gene3D" id="4.10.900.10">
    <property type="entry name" value="TCF3-CBD (Catenin binding domain)"/>
    <property type="match status" value="1"/>
</dbReference>
<dbReference type="Ensembl" id="ENSXETT00000011022">
    <property type="protein sequence ID" value="ENSXETP00000011022"/>
    <property type="gene ID" value="ENSXETG00000005046"/>
</dbReference>
<evidence type="ECO:0000256" key="4">
    <source>
        <dbReference type="ARBA" id="ARBA00022490"/>
    </source>
</evidence>
<keyword evidence="7" id="KW-0677">Repeat</keyword>
<evidence type="ECO:0000256" key="11">
    <source>
        <dbReference type="ARBA" id="ARBA00023180"/>
    </source>
</evidence>
<feature type="chain" id="PRO_5044731295" evidence="15">
    <location>
        <begin position="24"/>
        <end position="904"/>
    </location>
</feature>
<protein>
    <submittedName>
        <fullName evidence="17 19">Cadherin-like protein 26</fullName>
    </submittedName>
</protein>
<dbReference type="GO" id="GO:0034332">
    <property type="term" value="P:adherens junction organization"/>
    <property type="evidence" value="ECO:0000318"/>
    <property type="project" value="GO_Central"/>
</dbReference>
<keyword evidence="9" id="KW-0130">Cell adhesion</keyword>
<evidence type="ECO:0000256" key="2">
    <source>
        <dbReference type="ARBA" id="ARBA00004496"/>
    </source>
</evidence>
<dbReference type="FunFam" id="2.60.40.60:FF:000422">
    <property type="entry name" value="Cadherin 26"/>
    <property type="match status" value="1"/>
</dbReference>
<feature type="domain" description="Cadherin" evidence="16">
    <location>
        <begin position="284"/>
        <end position="410"/>
    </location>
</feature>
<dbReference type="FunFam" id="2.60.40.60:FF:000011">
    <property type="entry name" value="Cadherin 1"/>
    <property type="match status" value="1"/>
</dbReference>
<keyword evidence="6 15" id="KW-0732">Signal</keyword>
<evidence type="ECO:0000256" key="5">
    <source>
        <dbReference type="ARBA" id="ARBA00022723"/>
    </source>
</evidence>
<dbReference type="InterPro" id="IPR015919">
    <property type="entry name" value="Cadherin-like_sf"/>
</dbReference>
<dbReference type="GO" id="GO:0007043">
    <property type="term" value="P:cell-cell junction assembly"/>
    <property type="evidence" value="ECO:0000318"/>
    <property type="project" value="GO_Central"/>
</dbReference>
<dbReference type="GO" id="GO:0016477">
    <property type="term" value="P:cell migration"/>
    <property type="evidence" value="ECO:0000318"/>
    <property type="project" value="GO_Central"/>
</dbReference>
<dbReference type="STRING" id="8364.ENSXETP00000011022"/>
<dbReference type="CDD" id="cd11304">
    <property type="entry name" value="Cadherin_repeat"/>
    <property type="match status" value="4"/>
</dbReference>
<evidence type="ECO:0000256" key="8">
    <source>
        <dbReference type="ARBA" id="ARBA00022837"/>
    </source>
</evidence>
<gene>
    <name evidence="17 19 20" type="primary">LOC100492690</name>
</gene>
<dbReference type="GeneTree" id="ENSGT00940000161589"/>
<dbReference type="GO" id="GO:0007156">
    <property type="term" value="P:homophilic cell adhesion via plasma membrane adhesion molecules"/>
    <property type="evidence" value="ECO:0007669"/>
    <property type="project" value="InterPro"/>
</dbReference>
<dbReference type="FunFam" id="2.60.40.60:FF:000019">
    <property type="entry name" value="Cadherin 2"/>
    <property type="match status" value="1"/>
</dbReference>
<reference evidence="17" key="1">
    <citation type="journal article" date="2010" name="Science">
        <title>The genome of the Western clawed frog Xenopus tropicalis.</title>
        <authorList>
            <person name="Hellsten U."/>
            <person name="Harland R.M."/>
            <person name="Gilchrist M.J."/>
            <person name="Hendrix D."/>
            <person name="Jurka J."/>
            <person name="Kapitonov V."/>
            <person name="Ovcharenko I."/>
            <person name="Putnam N.H."/>
            <person name="Shu S."/>
            <person name="Taher L."/>
            <person name="Blitz I.L."/>
            <person name="Blumberg B."/>
            <person name="Dichmann D.S."/>
            <person name="Dubchak I."/>
            <person name="Amaya E."/>
            <person name="Detter J.C."/>
            <person name="Fletcher R."/>
            <person name="Gerhard D.S."/>
            <person name="Goodstein D."/>
            <person name="Graves T."/>
            <person name="Grigoriev I.V."/>
            <person name="Grimwood J."/>
            <person name="Kawashima T."/>
            <person name="Lindquist E."/>
            <person name="Lucas S.M."/>
            <person name="Mead P.E."/>
            <person name="Mitros T."/>
            <person name="Ogino H."/>
            <person name="Ohta Y."/>
            <person name="Poliakov A.V."/>
            <person name="Pollet N."/>
            <person name="Robert J."/>
            <person name="Salamov A."/>
            <person name="Sater A.K."/>
            <person name="Schmutz J."/>
            <person name="Terry A."/>
            <person name="Vize P.D."/>
            <person name="Warren W.C."/>
            <person name="Wells D."/>
            <person name="Wills A."/>
            <person name="Wilson R.K."/>
            <person name="Zimmerman L.B."/>
            <person name="Zorn A.M."/>
            <person name="Grainger R."/>
            <person name="Grammer T."/>
            <person name="Khokha M.K."/>
            <person name="Richardson P.M."/>
            <person name="Rokhsar D.S."/>
        </authorList>
    </citation>
    <scope>NUCLEOTIDE SEQUENCE [LARGE SCALE GENOMIC DNA]</scope>
    <source>
        <strain evidence="17">Nigerian</strain>
    </source>
</reference>
<evidence type="ECO:0000256" key="1">
    <source>
        <dbReference type="ARBA" id="ARBA00004236"/>
    </source>
</evidence>
<feature type="compositionally biased region" description="Low complexity" evidence="13">
    <location>
        <begin position="796"/>
        <end position="807"/>
    </location>
</feature>
<evidence type="ECO:0000256" key="12">
    <source>
        <dbReference type="PROSITE-ProRule" id="PRU00043"/>
    </source>
</evidence>
<dbReference type="SMART" id="SM00112">
    <property type="entry name" value="CA"/>
    <property type="match status" value="4"/>
</dbReference>
<dbReference type="Pfam" id="PF00028">
    <property type="entry name" value="Cadherin"/>
    <property type="match status" value="3"/>
</dbReference>
<feature type="region of interest" description="Disordered" evidence="13">
    <location>
        <begin position="764"/>
        <end position="807"/>
    </location>
</feature>
<dbReference type="GO" id="GO:0044331">
    <property type="term" value="P:cell-cell adhesion mediated by cadherin"/>
    <property type="evidence" value="ECO:0000318"/>
    <property type="project" value="GO_Central"/>
</dbReference>
<dbReference type="HOGENOM" id="CLU_005284_5_0_1"/>
<dbReference type="PRINTS" id="PR00205">
    <property type="entry name" value="CADHERIN"/>
</dbReference>
<dbReference type="eggNOG" id="KOG3594">
    <property type="taxonomic scope" value="Eukaryota"/>
</dbReference>
<dbReference type="OMA" id="YMTICEN"/>
<proteinExistence type="predicted"/>
<dbReference type="GO" id="GO:0045296">
    <property type="term" value="F:cadherin binding"/>
    <property type="evidence" value="ECO:0000318"/>
    <property type="project" value="GO_Central"/>
</dbReference>
<evidence type="ECO:0000256" key="7">
    <source>
        <dbReference type="ARBA" id="ARBA00022737"/>
    </source>
</evidence>
<keyword evidence="14" id="KW-1133">Transmembrane helix</keyword>
<dbReference type="InterPro" id="IPR027397">
    <property type="entry name" value="Catenin-bd_sf"/>
</dbReference>
<dbReference type="PROSITE" id="PS00232">
    <property type="entry name" value="CADHERIN_1"/>
    <property type="match status" value="2"/>
</dbReference>
<comment type="subcellular location">
    <subcellularLocation>
        <location evidence="1">Cell membrane</location>
    </subcellularLocation>
    <subcellularLocation>
        <location evidence="2">Cytoplasm</location>
    </subcellularLocation>
</comment>
<feature type="domain" description="Cadherin" evidence="16">
    <location>
        <begin position="166"/>
        <end position="276"/>
    </location>
</feature>
<evidence type="ECO:0000256" key="13">
    <source>
        <dbReference type="SAM" id="MobiDB-lite"/>
    </source>
</evidence>
<dbReference type="GO" id="GO:0005737">
    <property type="term" value="C:cytoplasm"/>
    <property type="evidence" value="ECO:0007669"/>
    <property type="project" value="UniProtKB-SubCell"/>
</dbReference>
<reference evidence="17" key="2">
    <citation type="submission" date="2011-06" db="UniProtKB">
        <authorList>
            <consortium name="Ensembl"/>
        </authorList>
    </citation>
    <scope>IDENTIFICATION</scope>
</reference>
<keyword evidence="10 14" id="KW-0472">Membrane</keyword>
<feature type="domain" description="Cadherin" evidence="16">
    <location>
        <begin position="87"/>
        <end position="165"/>
    </location>
</feature>
<evidence type="ECO:0000313" key="19">
    <source>
        <dbReference type="RefSeq" id="XP_031750532.1"/>
    </source>
</evidence>
<dbReference type="RefSeq" id="XP_031750532.1">
    <property type="nucleotide sequence ID" value="XM_031894672.1"/>
</dbReference>
<name>F6XTC6_XENTR</name>
<keyword evidence="18" id="KW-1185">Reference proteome</keyword>
<dbReference type="AGR" id="Xenbase:XB-GENE-29081299"/>
<keyword evidence="8 12" id="KW-0106">Calcium</keyword>
<evidence type="ECO:0000256" key="15">
    <source>
        <dbReference type="SAM" id="SignalP"/>
    </source>
</evidence>
<evidence type="ECO:0000256" key="3">
    <source>
        <dbReference type="ARBA" id="ARBA00022475"/>
    </source>
</evidence>
<evidence type="ECO:0000313" key="17">
    <source>
        <dbReference type="Ensembl" id="ENSXETP00000011022"/>
    </source>
</evidence>
<dbReference type="SUPFAM" id="SSF49313">
    <property type="entry name" value="Cadherin-like"/>
    <property type="match status" value="5"/>
</dbReference>
<dbReference type="GO" id="GO:0005509">
    <property type="term" value="F:calcium ion binding"/>
    <property type="evidence" value="ECO:0007669"/>
    <property type="project" value="UniProtKB-UniRule"/>
</dbReference>
<sequence>MEAATNLQILLGTLIFIAGSSLQDQPPSPLAKIRIRRSGVKESYHYYHMKRGTSSRQRRAWIIDAFEIQEELPGPYPKLIGTVNMEDGAQLRYKLQGKGINEEPKGLFHINEDNGNIYVHDKVDFEVTPVFHWEFHAINKTSNKLGTKLGIQLKVIDINDNAPEFSSSSYEVPVNESCMQGFTVFTLLAYDKDDHSSPNSLVHYTLLSQTPADPDVEFTVHKEKGFISFKGCLDYARNKNYKLQFEAKDNGAAIQQRNQCEMIINIIDGNNNPPIWANGEGPTEIPEREGNRTVIRLAVTDKDTPFTPAWRAVYSIIEGNEDGNFKIETDPVTNEGILTVIKPLDYETSSQNNLSITVANQEPLFSCKVVERTPFGLWVVDAAKKIKAKTLTPMKGVNVKVKDVNDPPQFVSEKVGYNVVEHSLKPGSPVGRIQAKDMDIISPNKIKYVILNDPAHWVAVNEDTGVITCTQDMDRESEFVSNSKYNVTILAVDDGVPSMTSTVTFIINLKDINDNTPTLESPYMSICESEEEALMSTPIIDRDLDPYSGPFYIEALDKATEKKHLKLMENNDNVLKVLKLKDAPRGNHTLRLEIYDRQGVISQQNFTVFVCECLEGGVCLEKMNDPPTMGGGAIALLLLPPVLFLGLSLLLCKIQRVKVMVPVEQEPLHSMIAYNEESGTMDCQASPSVLDNSPNLVGQGVKDEGGTAAAAAEEEIDSVFHRASTRKYSAPALMMEQKMMLARSSNQQYQFQRQQSLRQTTVTSIKRVSARRHSSFHGERRASNHMLRQMAAAGQRRSSATNSSSARSYHSKILENVIKQKLDSHVDYDLATPKPRVYALEGDLSPAPSLEALSIASSCIDPERLENLGSKFNVLENMCAEQMLKGFVEEPQPSQQHYQFDASV</sequence>
<accession>F6XTC6</accession>
<evidence type="ECO:0000259" key="16">
    <source>
        <dbReference type="PROSITE" id="PS50268"/>
    </source>
</evidence>
<dbReference type="Proteomes" id="UP000008143">
    <property type="component" value="Chromosome 10"/>
</dbReference>
<feature type="domain" description="Cadherin" evidence="16">
    <location>
        <begin position="420"/>
        <end position="519"/>
    </location>
</feature>
<feature type="transmembrane region" description="Helical" evidence="14">
    <location>
        <begin position="629"/>
        <end position="652"/>
    </location>
</feature>
<dbReference type="ExpressionAtlas" id="F6XTC6">
    <property type="expression patterns" value="differential"/>
</dbReference>
<dbReference type="FunFam" id="2.60.40.60:FF:000095">
    <property type="entry name" value="Cadherin 13"/>
    <property type="match status" value="1"/>
</dbReference>
<evidence type="ECO:0000256" key="6">
    <source>
        <dbReference type="ARBA" id="ARBA00022729"/>
    </source>
</evidence>
<dbReference type="InterPro" id="IPR002126">
    <property type="entry name" value="Cadherin-like_dom"/>
</dbReference>